<sequence length="154" mass="17840">MDVLLPDSVPGREEFEGELPPLPVPVCEGCEDTPPSSAMPQQPHSRSPEHCRRPPFQAAFWVGRGNLPLPVDSPGLEHVPDWNLRRSSALSSWSRGHWWLRRLHKDNLLREYVWRFHRLPGPCLYCHRRLPGPHLYRRCWPPGPHWALHPDSPP</sequence>
<evidence type="ECO:0000313" key="3">
    <source>
        <dbReference type="Proteomes" id="UP001469553"/>
    </source>
</evidence>
<feature type="region of interest" description="Disordered" evidence="1">
    <location>
        <begin position="30"/>
        <end position="50"/>
    </location>
</feature>
<accession>A0ABV0Y1J5</accession>
<evidence type="ECO:0000256" key="1">
    <source>
        <dbReference type="SAM" id="MobiDB-lite"/>
    </source>
</evidence>
<protein>
    <submittedName>
        <fullName evidence="2">Uncharacterized protein</fullName>
    </submittedName>
</protein>
<comment type="caution">
    <text evidence="2">The sequence shown here is derived from an EMBL/GenBank/DDBJ whole genome shotgun (WGS) entry which is preliminary data.</text>
</comment>
<name>A0ABV0Y1J5_9TELE</name>
<proteinExistence type="predicted"/>
<keyword evidence="3" id="KW-1185">Reference proteome</keyword>
<feature type="compositionally biased region" description="Polar residues" evidence="1">
    <location>
        <begin position="34"/>
        <end position="45"/>
    </location>
</feature>
<feature type="region of interest" description="Disordered" evidence="1">
    <location>
        <begin position="1"/>
        <end position="20"/>
    </location>
</feature>
<dbReference type="Proteomes" id="UP001469553">
    <property type="component" value="Unassembled WGS sequence"/>
</dbReference>
<reference evidence="2 3" key="1">
    <citation type="submission" date="2021-06" db="EMBL/GenBank/DDBJ databases">
        <authorList>
            <person name="Palmer J.M."/>
        </authorList>
    </citation>
    <scope>NUCLEOTIDE SEQUENCE [LARGE SCALE GENOMIC DNA]</scope>
    <source>
        <strain evidence="2 3">AS_MEX2019</strain>
        <tissue evidence="2">Muscle</tissue>
    </source>
</reference>
<gene>
    <name evidence="2" type="ORF">AMECASPLE_012683</name>
</gene>
<evidence type="ECO:0000313" key="2">
    <source>
        <dbReference type="EMBL" id="MEQ2287448.1"/>
    </source>
</evidence>
<organism evidence="2 3">
    <name type="scientific">Ameca splendens</name>
    <dbReference type="NCBI Taxonomy" id="208324"/>
    <lineage>
        <taxon>Eukaryota</taxon>
        <taxon>Metazoa</taxon>
        <taxon>Chordata</taxon>
        <taxon>Craniata</taxon>
        <taxon>Vertebrata</taxon>
        <taxon>Euteleostomi</taxon>
        <taxon>Actinopterygii</taxon>
        <taxon>Neopterygii</taxon>
        <taxon>Teleostei</taxon>
        <taxon>Neoteleostei</taxon>
        <taxon>Acanthomorphata</taxon>
        <taxon>Ovalentaria</taxon>
        <taxon>Atherinomorphae</taxon>
        <taxon>Cyprinodontiformes</taxon>
        <taxon>Goodeidae</taxon>
        <taxon>Ameca</taxon>
    </lineage>
</organism>
<dbReference type="EMBL" id="JAHRIP010019615">
    <property type="protein sequence ID" value="MEQ2287448.1"/>
    <property type="molecule type" value="Genomic_DNA"/>
</dbReference>